<sequence length="210" mass="24496">MQLKYLKNHGCQQPPIFLTTHSKRLLGMSMKKDVQLEFSRIRPTIAGCFEMGKLFKTHSLNSLLIKRDYILYATIFLLILLFFSATSNLYAEEETNGKNATDIKLKLTKAVMCEYIKDFEPANTAVVFPISFGKIHCYTAFEEISENTFIYHKWFHKDRFVATNRFHIKSPQWSTFSTMQLRVADKGPWRVEITDDNDKILKTLRFSVSD</sequence>
<dbReference type="Pfam" id="PF11141">
    <property type="entry name" value="DUF2914"/>
    <property type="match status" value="1"/>
</dbReference>
<evidence type="ECO:0000313" key="3">
    <source>
        <dbReference type="EMBL" id="SLM27595.1"/>
    </source>
</evidence>
<evidence type="ECO:0000313" key="4">
    <source>
        <dbReference type="Proteomes" id="UP000191931"/>
    </source>
</evidence>
<feature type="domain" description="DUF2914" evidence="2">
    <location>
        <begin position="149"/>
        <end position="208"/>
    </location>
</feature>
<keyword evidence="1" id="KW-1133">Transmembrane helix</keyword>
<name>A0A1W1H5E6_9BACT</name>
<keyword evidence="1" id="KW-0472">Membrane</keyword>
<keyword evidence="1" id="KW-0812">Transmembrane</keyword>
<accession>A0A1W1H5E6</accession>
<evidence type="ECO:0000259" key="2">
    <source>
        <dbReference type="Pfam" id="PF11141"/>
    </source>
</evidence>
<dbReference type="EMBL" id="FWEV01000007">
    <property type="protein sequence ID" value="SLM27595.1"/>
    <property type="molecule type" value="Genomic_DNA"/>
</dbReference>
<proteinExistence type="predicted"/>
<reference evidence="3 4" key="1">
    <citation type="submission" date="2017-03" db="EMBL/GenBank/DDBJ databases">
        <authorList>
            <person name="Afonso C.L."/>
            <person name="Miller P.J."/>
            <person name="Scott M.A."/>
            <person name="Spackman E."/>
            <person name="Goraichik I."/>
            <person name="Dimitrov K.M."/>
            <person name="Suarez D.L."/>
            <person name="Swayne D.E."/>
        </authorList>
    </citation>
    <scope>NUCLEOTIDE SEQUENCE [LARGE SCALE GENOMIC DNA]</scope>
    <source>
        <strain evidence="3">PRJEB14757</strain>
    </source>
</reference>
<evidence type="ECO:0000256" key="1">
    <source>
        <dbReference type="SAM" id="Phobius"/>
    </source>
</evidence>
<keyword evidence="4" id="KW-1185">Reference proteome</keyword>
<organism evidence="3 4">
    <name type="scientific">Desulfamplus magnetovallimortis</name>
    <dbReference type="NCBI Taxonomy" id="1246637"/>
    <lineage>
        <taxon>Bacteria</taxon>
        <taxon>Pseudomonadati</taxon>
        <taxon>Thermodesulfobacteriota</taxon>
        <taxon>Desulfobacteria</taxon>
        <taxon>Desulfobacterales</taxon>
        <taxon>Desulfobacteraceae</taxon>
        <taxon>Desulfamplus</taxon>
    </lineage>
</organism>
<dbReference type="STRING" id="1246637.MTBBW1_1040052"/>
<dbReference type="InterPro" id="IPR022606">
    <property type="entry name" value="DUF2914"/>
</dbReference>
<dbReference type="Proteomes" id="UP000191931">
    <property type="component" value="Unassembled WGS sequence"/>
</dbReference>
<feature type="transmembrane region" description="Helical" evidence="1">
    <location>
        <begin position="69"/>
        <end position="91"/>
    </location>
</feature>
<dbReference type="AlphaFoldDB" id="A0A1W1H5E6"/>
<gene>
    <name evidence="3" type="ORF">MTBBW1_1040052</name>
</gene>
<protein>
    <recommendedName>
        <fullName evidence="2">DUF2914 domain-containing protein</fullName>
    </recommendedName>
</protein>